<name>A0A0K6S5V9_ECOLX</name>
<organism evidence="1">
    <name type="scientific">Escherichia coli</name>
    <dbReference type="NCBI Taxonomy" id="562"/>
    <lineage>
        <taxon>Bacteria</taxon>
        <taxon>Pseudomonadati</taxon>
        <taxon>Pseudomonadota</taxon>
        <taxon>Gammaproteobacteria</taxon>
        <taxon>Enterobacterales</taxon>
        <taxon>Enterobacteriaceae</taxon>
        <taxon>Escherichia</taxon>
    </lineage>
</organism>
<sequence length="168" mass="18791">LQFILTGAVSDVLTVVYIQFPAVLSVAELPSACSLHKTWLTHYSLSTCSSLCYVCSAYHCLYKEACMPSLQGRQRTQDLCSIPPVTCERHCQRGSHIQRKHPRINLHRTWIPVTSQCLDDFPGLAVIEHVHDIAVPEGMWCDRNRKVYPVSFGPSDSLLQPVAHGFVG</sequence>
<feature type="non-terminal residue" evidence="1">
    <location>
        <position position="168"/>
    </location>
</feature>
<accession>A0A0K6S5V9</accession>
<protein>
    <submittedName>
        <fullName evidence="1">Uncharacterized protein</fullName>
    </submittedName>
</protein>
<reference evidence="1" key="2">
    <citation type="submission" date="2015-07" db="EMBL/GenBank/DDBJ databases">
        <title>Colonization factor diversity and phylogenetic characteristics and distribution of Enterotoxigenic E. coli strains isolated from patients in Kenya.</title>
        <authorList>
            <person name="Njoroge S.M."/>
            <person name="Boinett C.J."/>
            <person name="Made L.F."/>
            <person name="Ouko T.T."/>
            <person name="Fevre E.M."/>
            <person name="Thomson N.R."/>
            <person name="Kariuki S."/>
        </authorList>
    </citation>
    <scope>NUCLEOTIDE SEQUENCE</scope>
    <source>
        <strain evidence="1">ETEC ESEI_164</strain>
    </source>
</reference>
<reference evidence="1" key="1">
    <citation type="submission" date="2015-06" db="EMBL/GenBank/DDBJ databases">
        <authorList>
            <person name="Hoefler B.C."/>
            <person name="Straight P.D."/>
        </authorList>
    </citation>
    <scope>NUCLEOTIDE SEQUENCE</scope>
    <source>
        <strain evidence="1">ETEC ESEI_164</strain>
    </source>
</reference>
<dbReference type="EMBL" id="LN870270">
    <property type="protein sequence ID" value="CUC08954.1"/>
    <property type="molecule type" value="Genomic_DNA"/>
</dbReference>
<proteinExistence type="predicted"/>
<dbReference type="AlphaFoldDB" id="A0A0K6S5V9"/>
<feature type="non-terminal residue" evidence="1">
    <location>
        <position position="1"/>
    </location>
</feature>
<evidence type="ECO:0000313" key="1">
    <source>
        <dbReference type="EMBL" id="CUC08954.1"/>
    </source>
</evidence>